<keyword evidence="1" id="KW-0479">Metal-binding</keyword>
<dbReference type="InterPro" id="IPR036875">
    <property type="entry name" value="Znf_CCHC_sf"/>
</dbReference>
<name>A0AA38X9M0_9EURO</name>
<dbReference type="EMBL" id="JAPDRK010000008">
    <property type="protein sequence ID" value="KAJ9609412.1"/>
    <property type="molecule type" value="Genomic_DNA"/>
</dbReference>
<sequence>MSQFPGQFLAAQLSGLQLDNQTVQLIDDARCFNCGGHGHFEESCDLFEHTKLNGRSITLIVRAPDSQVHFNTSLPWLTLRFNQILRTYNTDPHSIANHGNLINVMLDFMGHLTELPADDAAASLNHARTSHEIVTSWKLLEEEAIYSTLELVSNVVNSLREFEKSEIIAAIASDLINMHHLPAVNQVRYSDVWEHIVSAEPDQYLSKPIDCDHFRHFLTILGSHRSRYLARQAQIDAHFRSAVSRHQIVREDARALTAFVMPKLLAIEIKNAATTSLGWDDFKWPSRESIARGWLTALGDPELQGTGREDLDVTGIFDSLSI</sequence>
<accession>A0AA38X9M0</accession>
<dbReference type="PROSITE" id="PS50158">
    <property type="entry name" value="ZF_CCHC"/>
    <property type="match status" value="1"/>
</dbReference>
<dbReference type="InterPro" id="IPR001878">
    <property type="entry name" value="Znf_CCHC"/>
</dbReference>
<proteinExistence type="predicted"/>
<dbReference type="GO" id="GO:0008270">
    <property type="term" value="F:zinc ion binding"/>
    <property type="evidence" value="ECO:0007669"/>
    <property type="project" value="UniProtKB-KW"/>
</dbReference>
<reference evidence="3" key="1">
    <citation type="submission" date="2022-10" db="EMBL/GenBank/DDBJ databases">
        <title>Culturing micro-colonial fungi from biological soil crusts in the Mojave desert and describing Neophaeococcomyces mojavensis, and introducing the new genera and species Taxawa tesnikishii.</title>
        <authorList>
            <person name="Kurbessoian T."/>
            <person name="Stajich J.E."/>
        </authorList>
    </citation>
    <scope>NUCLEOTIDE SEQUENCE</scope>
    <source>
        <strain evidence="3">TK_41</strain>
    </source>
</reference>
<keyword evidence="4" id="KW-1185">Reference proteome</keyword>
<evidence type="ECO:0000313" key="3">
    <source>
        <dbReference type="EMBL" id="KAJ9609412.1"/>
    </source>
</evidence>
<keyword evidence="1" id="KW-0862">Zinc</keyword>
<dbReference type="Proteomes" id="UP001172673">
    <property type="component" value="Unassembled WGS sequence"/>
</dbReference>
<evidence type="ECO:0000259" key="2">
    <source>
        <dbReference type="PROSITE" id="PS50158"/>
    </source>
</evidence>
<organism evidence="3 4">
    <name type="scientific">Cladophialophora chaetospira</name>
    <dbReference type="NCBI Taxonomy" id="386627"/>
    <lineage>
        <taxon>Eukaryota</taxon>
        <taxon>Fungi</taxon>
        <taxon>Dikarya</taxon>
        <taxon>Ascomycota</taxon>
        <taxon>Pezizomycotina</taxon>
        <taxon>Eurotiomycetes</taxon>
        <taxon>Chaetothyriomycetidae</taxon>
        <taxon>Chaetothyriales</taxon>
        <taxon>Herpotrichiellaceae</taxon>
        <taxon>Cladophialophora</taxon>
    </lineage>
</organism>
<comment type="caution">
    <text evidence="3">The sequence shown here is derived from an EMBL/GenBank/DDBJ whole genome shotgun (WGS) entry which is preliminary data.</text>
</comment>
<dbReference type="SUPFAM" id="SSF57756">
    <property type="entry name" value="Retrovirus zinc finger-like domains"/>
    <property type="match status" value="1"/>
</dbReference>
<dbReference type="AlphaFoldDB" id="A0AA38X9M0"/>
<protein>
    <recommendedName>
        <fullName evidence="2">CCHC-type domain-containing protein</fullName>
    </recommendedName>
</protein>
<feature type="domain" description="CCHC-type" evidence="2">
    <location>
        <begin position="30"/>
        <end position="44"/>
    </location>
</feature>
<evidence type="ECO:0000313" key="4">
    <source>
        <dbReference type="Proteomes" id="UP001172673"/>
    </source>
</evidence>
<evidence type="ECO:0000256" key="1">
    <source>
        <dbReference type="PROSITE-ProRule" id="PRU00047"/>
    </source>
</evidence>
<gene>
    <name evidence="3" type="ORF">H2200_005739</name>
</gene>
<keyword evidence="1" id="KW-0863">Zinc-finger</keyword>
<dbReference type="GO" id="GO:0003676">
    <property type="term" value="F:nucleic acid binding"/>
    <property type="evidence" value="ECO:0007669"/>
    <property type="project" value="InterPro"/>
</dbReference>